<protein>
    <submittedName>
        <fullName evidence="3">DUF5689 domain-containing protein</fullName>
    </submittedName>
</protein>
<feature type="domain" description="DUF5689" evidence="2">
    <location>
        <begin position="74"/>
        <end position="279"/>
    </location>
</feature>
<accession>A0ABW5LPM8</accession>
<name>A0ABW5LPM8_9FLAO</name>
<dbReference type="InterPro" id="IPR043744">
    <property type="entry name" value="DUF5689"/>
</dbReference>
<organism evidence="3 4">
    <name type="scientific">Pseudotenacibaculum haliotis</name>
    <dbReference type="NCBI Taxonomy" id="1862138"/>
    <lineage>
        <taxon>Bacteria</taxon>
        <taxon>Pseudomonadati</taxon>
        <taxon>Bacteroidota</taxon>
        <taxon>Flavobacteriia</taxon>
        <taxon>Flavobacteriales</taxon>
        <taxon>Flavobacteriaceae</taxon>
        <taxon>Pseudotenacibaculum</taxon>
    </lineage>
</organism>
<evidence type="ECO:0000313" key="4">
    <source>
        <dbReference type="Proteomes" id="UP001597508"/>
    </source>
</evidence>
<gene>
    <name evidence="3" type="ORF">ACFSRZ_04430</name>
</gene>
<dbReference type="RefSeq" id="WP_379665310.1">
    <property type="nucleotide sequence ID" value="NZ_JBHULH010000001.1"/>
</dbReference>
<feature type="chain" id="PRO_5045379925" evidence="1">
    <location>
        <begin position="22"/>
        <end position="477"/>
    </location>
</feature>
<keyword evidence="4" id="KW-1185">Reference proteome</keyword>
<dbReference type="Proteomes" id="UP001597508">
    <property type="component" value="Unassembled WGS sequence"/>
</dbReference>
<proteinExistence type="predicted"/>
<evidence type="ECO:0000313" key="3">
    <source>
        <dbReference type="EMBL" id="MFD2566605.1"/>
    </source>
</evidence>
<dbReference type="Pfam" id="PF18942">
    <property type="entry name" value="DUF5689"/>
    <property type="match status" value="1"/>
</dbReference>
<keyword evidence="1" id="KW-0732">Signal</keyword>
<dbReference type="EMBL" id="JBHULH010000001">
    <property type="protein sequence ID" value="MFD2566605.1"/>
    <property type="molecule type" value="Genomic_DNA"/>
</dbReference>
<dbReference type="Gene3D" id="2.60.120.200">
    <property type="match status" value="1"/>
</dbReference>
<reference evidence="4" key="1">
    <citation type="journal article" date="2019" name="Int. J. Syst. Evol. Microbiol.">
        <title>The Global Catalogue of Microorganisms (GCM) 10K type strain sequencing project: providing services to taxonomists for standard genome sequencing and annotation.</title>
        <authorList>
            <consortium name="The Broad Institute Genomics Platform"/>
            <consortium name="The Broad Institute Genome Sequencing Center for Infectious Disease"/>
            <person name="Wu L."/>
            <person name="Ma J."/>
        </authorList>
    </citation>
    <scope>NUCLEOTIDE SEQUENCE [LARGE SCALE GENOMIC DNA]</scope>
    <source>
        <strain evidence="4">KCTC 52127</strain>
    </source>
</reference>
<evidence type="ECO:0000256" key="1">
    <source>
        <dbReference type="SAM" id="SignalP"/>
    </source>
</evidence>
<evidence type="ECO:0000259" key="2">
    <source>
        <dbReference type="Pfam" id="PF18942"/>
    </source>
</evidence>
<comment type="caution">
    <text evidence="3">The sequence shown here is derived from an EMBL/GenBank/DDBJ whole genome shotgun (WGS) entry which is preliminary data.</text>
</comment>
<dbReference type="NCBIfam" id="NF038128">
    <property type="entry name" value="choice_anch_J"/>
    <property type="match status" value="1"/>
</dbReference>
<sequence>MRTFKKFQLFILFIGLTTFNACVEKDDFNTPISTDVAFTPGANDIVMDINAVIGEFTQQGGIFTFEPLPNGNSRYMTGYVISSDEGGNFFEEIVLQNAPSNPTAGIVVQIDVNPLYTLYEFGRKVYIKLDGLTVAEDNGVLQIGVRSGNEIDKIPAPLRNEHIIRDSEVATITPLELSVSDFSNDKENLFIRLTDVQFNRDEVLGTRPLTFAGEPTDQFDGERTLETCPGNTAIVLSTSTFSDFKSLPLPANRGSIDGILTRDFFDSFYTLVINSPEDINFTNDERCDPTILNCGIATTEGSNVLFDDDFETQVPFQLVSGNGWTNYIQEGTEGFEAYTAGGTNASLGVSVRVGAFGSGDASTISWLITPAIDLDANPGATLSFQSSNSFSDSSELELLFSNDWDGNPANIATATWGLVPAAYIVQDSDFFGTWFDSGIVDLSCGSGTVHFAFRYTGNDADNNFNGTYEIDNIKIRN</sequence>
<feature type="signal peptide" evidence="1">
    <location>
        <begin position="1"/>
        <end position="21"/>
    </location>
</feature>